<sequence>MKAEYRTLVGLSWLKHCPDNNRREESQRFACNLATPGQKLTVLVYKRHQLPVVFFSVILVCSGII</sequence>
<name>A0A0A9DZK0_ARUDO</name>
<dbReference type="AlphaFoldDB" id="A0A0A9DZK0"/>
<organism evidence="1">
    <name type="scientific">Arundo donax</name>
    <name type="common">Giant reed</name>
    <name type="synonym">Donax arundinaceus</name>
    <dbReference type="NCBI Taxonomy" id="35708"/>
    <lineage>
        <taxon>Eukaryota</taxon>
        <taxon>Viridiplantae</taxon>
        <taxon>Streptophyta</taxon>
        <taxon>Embryophyta</taxon>
        <taxon>Tracheophyta</taxon>
        <taxon>Spermatophyta</taxon>
        <taxon>Magnoliopsida</taxon>
        <taxon>Liliopsida</taxon>
        <taxon>Poales</taxon>
        <taxon>Poaceae</taxon>
        <taxon>PACMAD clade</taxon>
        <taxon>Arundinoideae</taxon>
        <taxon>Arundineae</taxon>
        <taxon>Arundo</taxon>
    </lineage>
</organism>
<protein>
    <submittedName>
        <fullName evidence="1">Elm1</fullName>
    </submittedName>
</protein>
<evidence type="ECO:0000313" key="1">
    <source>
        <dbReference type="EMBL" id="JAD89162.1"/>
    </source>
</evidence>
<dbReference type="EMBL" id="GBRH01208733">
    <property type="protein sequence ID" value="JAD89162.1"/>
    <property type="molecule type" value="Transcribed_RNA"/>
</dbReference>
<accession>A0A0A9DZK0</accession>
<reference evidence="1" key="1">
    <citation type="submission" date="2014-09" db="EMBL/GenBank/DDBJ databases">
        <authorList>
            <person name="Magalhaes I.L.F."/>
            <person name="Oliveira U."/>
            <person name="Santos F.R."/>
            <person name="Vidigal T.H.D.A."/>
            <person name="Brescovit A.D."/>
            <person name="Santos A.J."/>
        </authorList>
    </citation>
    <scope>NUCLEOTIDE SEQUENCE</scope>
    <source>
        <tissue evidence="1">Shoot tissue taken approximately 20 cm above the soil surface</tissue>
    </source>
</reference>
<reference evidence="1" key="2">
    <citation type="journal article" date="2015" name="Data Brief">
        <title>Shoot transcriptome of the giant reed, Arundo donax.</title>
        <authorList>
            <person name="Barrero R.A."/>
            <person name="Guerrero F.D."/>
            <person name="Moolhuijzen P."/>
            <person name="Goolsby J.A."/>
            <person name="Tidwell J."/>
            <person name="Bellgard S.E."/>
            <person name="Bellgard M.I."/>
        </authorList>
    </citation>
    <scope>NUCLEOTIDE SEQUENCE</scope>
    <source>
        <tissue evidence="1">Shoot tissue taken approximately 20 cm above the soil surface</tissue>
    </source>
</reference>
<proteinExistence type="predicted"/>